<feature type="region of interest" description="Disordered" evidence="1">
    <location>
        <begin position="1"/>
        <end position="73"/>
    </location>
</feature>
<feature type="compositionally biased region" description="Basic and acidic residues" evidence="1">
    <location>
        <begin position="106"/>
        <end position="119"/>
    </location>
</feature>
<reference evidence="3" key="1">
    <citation type="journal article" date="2023" name="Commun. Biol.">
        <title>Genome analysis of Parmales, the sister group of diatoms, reveals the evolutionary specialization of diatoms from phago-mixotrophs to photoautotrophs.</title>
        <authorList>
            <person name="Ban H."/>
            <person name="Sato S."/>
            <person name="Yoshikawa S."/>
            <person name="Yamada K."/>
            <person name="Nakamura Y."/>
            <person name="Ichinomiya M."/>
            <person name="Sato N."/>
            <person name="Blanc-Mathieu R."/>
            <person name="Endo H."/>
            <person name="Kuwata A."/>
            <person name="Ogata H."/>
        </authorList>
    </citation>
    <scope>NUCLEOTIDE SEQUENCE [LARGE SCALE GENOMIC DNA]</scope>
</reference>
<feature type="compositionally biased region" description="Basic residues" evidence="1">
    <location>
        <begin position="94"/>
        <end position="105"/>
    </location>
</feature>
<feature type="compositionally biased region" description="Basic and acidic residues" evidence="1">
    <location>
        <begin position="125"/>
        <end position="142"/>
    </location>
</feature>
<dbReference type="EMBL" id="BLQM01000159">
    <property type="protein sequence ID" value="GMH70720.1"/>
    <property type="molecule type" value="Genomic_DNA"/>
</dbReference>
<gene>
    <name evidence="2" type="ORF">TL16_g05479</name>
</gene>
<dbReference type="AlphaFoldDB" id="A0A9W7AMY7"/>
<accession>A0A9W7AMY7</accession>
<protein>
    <submittedName>
        <fullName evidence="2">Uncharacterized protein</fullName>
    </submittedName>
</protein>
<feature type="region of interest" description="Disordered" evidence="1">
    <location>
        <begin position="90"/>
        <end position="142"/>
    </location>
</feature>
<evidence type="ECO:0000256" key="1">
    <source>
        <dbReference type="SAM" id="MobiDB-lite"/>
    </source>
</evidence>
<proteinExistence type="predicted"/>
<comment type="caution">
    <text evidence="2">The sequence shown here is derived from an EMBL/GenBank/DDBJ whole genome shotgun (WGS) entry which is preliminary data.</text>
</comment>
<sequence length="142" mass="15821">MDDSDDDIPIASLTAKIAAAPVVKSEPKPPKSPSSTPAKPPTPSSPSASAAIPKKIKKEANLTDKYPGLTPDEIAYKEKLKEIKRFAKIEKQQKKEKKKAKKEKKRQRDDDFESKPQKEKKVRTVKVDMGPKKAKATDKTQR</sequence>
<name>A0A9W7AMY7_9STRA</name>
<evidence type="ECO:0000313" key="3">
    <source>
        <dbReference type="Proteomes" id="UP001162640"/>
    </source>
</evidence>
<evidence type="ECO:0000313" key="2">
    <source>
        <dbReference type="EMBL" id="GMH70720.1"/>
    </source>
</evidence>
<dbReference type="Proteomes" id="UP001162640">
    <property type="component" value="Unassembled WGS sequence"/>
</dbReference>
<organism evidence="2 3">
    <name type="scientific">Triparma laevis f. inornata</name>
    <dbReference type="NCBI Taxonomy" id="1714386"/>
    <lineage>
        <taxon>Eukaryota</taxon>
        <taxon>Sar</taxon>
        <taxon>Stramenopiles</taxon>
        <taxon>Ochrophyta</taxon>
        <taxon>Bolidophyceae</taxon>
        <taxon>Parmales</taxon>
        <taxon>Triparmaceae</taxon>
        <taxon>Triparma</taxon>
    </lineage>
</organism>